<keyword evidence="3" id="KW-1185">Reference proteome</keyword>
<proteinExistence type="predicted"/>
<name>A0A8H6MAA4_9AGAR</name>
<evidence type="ECO:0000256" key="1">
    <source>
        <dbReference type="SAM" id="Phobius"/>
    </source>
</evidence>
<feature type="transmembrane region" description="Helical" evidence="1">
    <location>
        <begin position="128"/>
        <end position="151"/>
    </location>
</feature>
<keyword evidence="1" id="KW-0472">Membrane</keyword>
<evidence type="ECO:0000313" key="3">
    <source>
        <dbReference type="Proteomes" id="UP000521943"/>
    </source>
</evidence>
<reference evidence="2 3" key="1">
    <citation type="submission" date="2020-07" db="EMBL/GenBank/DDBJ databases">
        <title>Comparative genomics of pyrophilous fungi reveals a link between fire events and developmental genes.</title>
        <authorList>
            <consortium name="DOE Joint Genome Institute"/>
            <person name="Steindorff A.S."/>
            <person name="Carver A."/>
            <person name="Calhoun S."/>
            <person name="Stillman K."/>
            <person name="Liu H."/>
            <person name="Lipzen A."/>
            <person name="Pangilinan J."/>
            <person name="Labutti K."/>
            <person name="Bruns T.D."/>
            <person name="Grigoriev I.V."/>
        </authorList>
    </citation>
    <scope>NUCLEOTIDE SEQUENCE [LARGE SCALE GENOMIC DNA]</scope>
    <source>
        <strain evidence="2 3">CBS 144469</strain>
    </source>
</reference>
<organism evidence="2 3">
    <name type="scientific">Ephemerocybe angulata</name>
    <dbReference type="NCBI Taxonomy" id="980116"/>
    <lineage>
        <taxon>Eukaryota</taxon>
        <taxon>Fungi</taxon>
        <taxon>Dikarya</taxon>
        <taxon>Basidiomycota</taxon>
        <taxon>Agaricomycotina</taxon>
        <taxon>Agaricomycetes</taxon>
        <taxon>Agaricomycetidae</taxon>
        <taxon>Agaricales</taxon>
        <taxon>Agaricineae</taxon>
        <taxon>Psathyrellaceae</taxon>
        <taxon>Ephemerocybe</taxon>
    </lineage>
</organism>
<dbReference type="EMBL" id="JACGCI010000018">
    <property type="protein sequence ID" value="KAF6758659.1"/>
    <property type="molecule type" value="Genomic_DNA"/>
</dbReference>
<dbReference type="AlphaFoldDB" id="A0A8H6MAA4"/>
<accession>A0A8H6MAA4</accession>
<gene>
    <name evidence="2" type="ORF">DFP72DRAFT_887855</name>
</gene>
<dbReference type="Proteomes" id="UP000521943">
    <property type="component" value="Unassembled WGS sequence"/>
</dbReference>
<evidence type="ECO:0000313" key="2">
    <source>
        <dbReference type="EMBL" id="KAF6758659.1"/>
    </source>
</evidence>
<protein>
    <submittedName>
        <fullName evidence="2">Uncharacterized protein</fullName>
    </submittedName>
</protein>
<sequence>MKDSPRYQRRTLVRDDHPSRHCGRRLRAWLGLCTWIQGRYLLDDRGFAIMEDGPRYPRRTLERDDHPSRHCGRRLRAWLGLCTWIQGHCVVPAVLNSRVYRTVLNNPTEGSNATSLPRSTAAGANGRGLVYALGFKVGILTVVLNSGVYWIGSNATSLPRLTAAGAYGRRLVYALGLQGQCSTGGLEFGSVLDGVYLAALRPELTGVASLMHLDPRSQVYRRWASLRLRT</sequence>
<keyword evidence="1" id="KW-0812">Transmembrane</keyword>
<comment type="caution">
    <text evidence="2">The sequence shown here is derived from an EMBL/GenBank/DDBJ whole genome shotgun (WGS) entry which is preliminary data.</text>
</comment>
<keyword evidence="1" id="KW-1133">Transmembrane helix</keyword>